<dbReference type="PANTHER" id="PTHR19211:SF14">
    <property type="entry name" value="ATP-BINDING CASSETTE SUB-FAMILY F MEMBER 1"/>
    <property type="match status" value="1"/>
</dbReference>
<evidence type="ECO:0000313" key="4">
    <source>
        <dbReference type="Proteomes" id="UP000075182"/>
    </source>
</evidence>
<dbReference type="Pfam" id="PF00005">
    <property type="entry name" value="ABC_tran"/>
    <property type="match status" value="1"/>
</dbReference>
<dbReference type="PANTHER" id="PTHR19211">
    <property type="entry name" value="ATP-BINDING TRANSPORT PROTEIN-RELATED"/>
    <property type="match status" value="1"/>
</dbReference>
<evidence type="ECO:0000313" key="3">
    <source>
        <dbReference type="EMBL" id="CYX80313.1"/>
    </source>
</evidence>
<gene>
    <name evidence="3" type="primary">yheS_5</name>
    <name evidence="3" type="ORF">ERS132536_01538</name>
</gene>
<accession>A0A0Z8PYT7</accession>
<dbReference type="InterPro" id="IPR027417">
    <property type="entry name" value="P-loop_NTPase"/>
</dbReference>
<dbReference type="AlphaFoldDB" id="A0A0Z8PYT7"/>
<keyword evidence="1" id="KW-0677">Repeat</keyword>
<evidence type="ECO:0000256" key="1">
    <source>
        <dbReference type="ARBA" id="ARBA00022737"/>
    </source>
</evidence>
<dbReference type="InterPro" id="IPR003439">
    <property type="entry name" value="ABC_transporter-like_ATP-bd"/>
</dbReference>
<dbReference type="GO" id="GO:0005524">
    <property type="term" value="F:ATP binding"/>
    <property type="evidence" value="ECO:0007669"/>
    <property type="project" value="InterPro"/>
</dbReference>
<evidence type="ECO:0000259" key="2">
    <source>
        <dbReference type="Pfam" id="PF00005"/>
    </source>
</evidence>
<proteinExistence type="predicted"/>
<name>A0A0Z8PYT7_STRSU</name>
<dbReference type="GO" id="GO:0016887">
    <property type="term" value="F:ATP hydrolysis activity"/>
    <property type="evidence" value="ECO:0007669"/>
    <property type="project" value="InterPro"/>
</dbReference>
<organism evidence="3 4">
    <name type="scientific">Streptococcus suis</name>
    <dbReference type="NCBI Taxonomy" id="1307"/>
    <lineage>
        <taxon>Bacteria</taxon>
        <taxon>Bacillati</taxon>
        <taxon>Bacillota</taxon>
        <taxon>Bacilli</taxon>
        <taxon>Lactobacillales</taxon>
        <taxon>Streptococcaceae</taxon>
        <taxon>Streptococcus</taxon>
    </lineage>
</organism>
<dbReference type="EMBL" id="FIMD01000012">
    <property type="protein sequence ID" value="CYX80313.1"/>
    <property type="molecule type" value="Genomic_DNA"/>
</dbReference>
<protein>
    <submittedName>
        <fullName evidence="3">ABC transporter</fullName>
    </submittedName>
</protein>
<feature type="domain" description="ABC transporter" evidence="2">
    <location>
        <begin position="3"/>
        <end position="52"/>
    </location>
</feature>
<reference evidence="3 4" key="1">
    <citation type="submission" date="2016-02" db="EMBL/GenBank/DDBJ databases">
        <authorList>
            <consortium name="Pathogen Informatics"/>
        </authorList>
    </citation>
    <scope>NUCLEOTIDE SEQUENCE [LARGE SCALE GENOMIC DNA]</scope>
    <source>
        <strain evidence="3 4">SS999</strain>
    </source>
</reference>
<dbReference type="InterPro" id="IPR050611">
    <property type="entry name" value="ABCF"/>
</dbReference>
<dbReference type="Proteomes" id="UP000075182">
    <property type="component" value="Unassembled WGS sequence"/>
</dbReference>
<dbReference type="SUPFAM" id="SSF52540">
    <property type="entry name" value="P-loop containing nucleoside triphosphate hydrolases"/>
    <property type="match status" value="1"/>
</dbReference>
<sequence length="102" mass="11276">MTILNLLGMLGLSYDKAQQKVANLSGGERVRLSLAKVLLADANLLILDEPTNFLDMAAIEALETFLKEYEGSVLLVSHDQQFVETSVHSQWEIVQACLVKKS</sequence>
<dbReference type="Gene3D" id="3.40.50.300">
    <property type="entry name" value="P-loop containing nucleotide triphosphate hydrolases"/>
    <property type="match status" value="1"/>
</dbReference>